<keyword evidence="3" id="KW-1185">Reference proteome</keyword>
<dbReference type="RefSeq" id="WP_075528834.1">
    <property type="nucleotide sequence ID" value="NZ_CP017560.1"/>
</dbReference>
<dbReference type="Proteomes" id="UP000185746">
    <property type="component" value="Chromosome"/>
</dbReference>
<proteinExistence type="predicted"/>
<feature type="region of interest" description="Disordered" evidence="1">
    <location>
        <begin position="46"/>
        <end position="65"/>
    </location>
</feature>
<accession>A0A1D8JIY2</accession>
<gene>
    <name evidence="2" type="ORF">BI350_14735</name>
</gene>
<dbReference type="AlphaFoldDB" id="A0A1D8JIY2"/>
<evidence type="ECO:0000256" key="1">
    <source>
        <dbReference type="SAM" id="MobiDB-lite"/>
    </source>
</evidence>
<name>A0A1D8JIY2_9BACL</name>
<protein>
    <recommendedName>
        <fullName evidence="4">Small acid-soluble spore protein Tlp</fullName>
    </recommendedName>
</protein>
<dbReference type="Pfam" id="PF19824">
    <property type="entry name" value="Tlp"/>
    <property type="match status" value="1"/>
</dbReference>
<dbReference type="KEGG" id="surl:BI350_14735"/>
<evidence type="ECO:0008006" key="4">
    <source>
        <dbReference type="Google" id="ProtNLM"/>
    </source>
</evidence>
<evidence type="ECO:0000313" key="3">
    <source>
        <dbReference type="Proteomes" id="UP000185746"/>
    </source>
</evidence>
<dbReference type="EMBL" id="CP017560">
    <property type="protein sequence ID" value="AOV08668.1"/>
    <property type="molecule type" value="Genomic_DNA"/>
</dbReference>
<dbReference type="InterPro" id="IPR017524">
    <property type="entry name" value="SASP_thioredoxin-like"/>
</dbReference>
<organism evidence="2 3">
    <name type="scientific">Sporosarcina ureilytica</name>
    <dbReference type="NCBI Taxonomy" id="298596"/>
    <lineage>
        <taxon>Bacteria</taxon>
        <taxon>Bacillati</taxon>
        <taxon>Bacillota</taxon>
        <taxon>Bacilli</taxon>
        <taxon>Bacillales</taxon>
        <taxon>Caryophanaceae</taxon>
        <taxon>Sporosarcina</taxon>
    </lineage>
</organism>
<evidence type="ECO:0000313" key="2">
    <source>
        <dbReference type="EMBL" id="AOV08668.1"/>
    </source>
</evidence>
<reference evidence="2 3" key="1">
    <citation type="submission" date="2016-09" db="EMBL/GenBank/DDBJ databases">
        <title>Complete genome sequence of the Lysinibacillus sphaericus LMG 22257, a specie of Bacillus with ureolytic activity that can effectively biodeposit calcium carbonate.</title>
        <authorList>
            <person name="Yan W."/>
        </authorList>
    </citation>
    <scope>NUCLEOTIDE SEQUENCE [LARGE SCALE GENOMIC DNA]</scope>
    <source>
        <strain evidence="2 3">LMG 22257</strain>
    </source>
</reference>
<sequence>MPKNFPRPNDTEADHEERVEKTIRNMESAEFAAEFAEGKELEAIKAKNKRRENALRGTHPETDRK</sequence>